<name>A0ABD1CLG8_CULPP</name>
<keyword evidence="1" id="KW-0472">Membrane</keyword>
<dbReference type="Proteomes" id="UP001562425">
    <property type="component" value="Unassembled WGS sequence"/>
</dbReference>
<evidence type="ECO:0000256" key="1">
    <source>
        <dbReference type="SAM" id="Phobius"/>
    </source>
</evidence>
<dbReference type="AlphaFoldDB" id="A0ABD1CLG8"/>
<feature type="transmembrane region" description="Helical" evidence="1">
    <location>
        <begin position="115"/>
        <end position="139"/>
    </location>
</feature>
<evidence type="ECO:0000313" key="2">
    <source>
        <dbReference type="EMBL" id="KAL1377245.1"/>
    </source>
</evidence>
<keyword evidence="3" id="KW-1185">Reference proteome</keyword>
<comment type="caution">
    <text evidence="2">The sequence shown here is derived from an EMBL/GenBank/DDBJ whole genome shotgun (WGS) entry which is preliminary data.</text>
</comment>
<evidence type="ECO:0000313" key="3">
    <source>
        <dbReference type="Proteomes" id="UP001562425"/>
    </source>
</evidence>
<proteinExistence type="predicted"/>
<keyword evidence="1" id="KW-0812">Transmembrane</keyword>
<accession>A0ABD1CLG8</accession>
<dbReference type="EMBL" id="JBEHCU010011094">
    <property type="protein sequence ID" value="KAL1377245.1"/>
    <property type="molecule type" value="Genomic_DNA"/>
</dbReference>
<protein>
    <submittedName>
        <fullName evidence="2">Uncharacterized protein</fullName>
    </submittedName>
</protein>
<organism evidence="2 3">
    <name type="scientific">Culex pipiens pipiens</name>
    <name type="common">Northern house mosquito</name>
    <dbReference type="NCBI Taxonomy" id="38569"/>
    <lineage>
        <taxon>Eukaryota</taxon>
        <taxon>Metazoa</taxon>
        <taxon>Ecdysozoa</taxon>
        <taxon>Arthropoda</taxon>
        <taxon>Hexapoda</taxon>
        <taxon>Insecta</taxon>
        <taxon>Pterygota</taxon>
        <taxon>Neoptera</taxon>
        <taxon>Endopterygota</taxon>
        <taxon>Diptera</taxon>
        <taxon>Nematocera</taxon>
        <taxon>Culicoidea</taxon>
        <taxon>Culicidae</taxon>
        <taxon>Culicinae</taxon>
        <taxon>Culicini</taxon>
        <taxon>Culex</taxon>
        <taxon>Culex</taxon>
    </lineage>
</organism>
<keyword evidence="1" id="KW-1133">Transmembrane helix</keyword>
<sequence length="160" mass="17400">MGRGSVLGTPLPCMGCVSDGGESSCGHHTEWFSVVIALLTAFLLLGSSTLVAITVLVTTELGPRKLTAATSTLATGISGSIGLSWFLPILCATSTPLVYSVLFESPEHWWHTTDSFGFVLFIVIESLFVILFLLLFLTLMKKLLYLAKKHDKHNTSILRR</sequence>
<gene>
    <name evidence="2" type="ORF">pipiens_016396</name>
</gene>
<reference evidence="2 3" key="1">
    <citation type="submission" date="2024-05" db="EMBL/GenBank/DDBJ databases">
        <title>Culex pipiens pipiens assembly and annotation.</title>
        <authorList>
            <person name="Alout H."/>
            <person name="Durand T."/>
        </authorList>
    </citation>
    <scope>NUCLEOTIDE SEQUENCE [LARGE SCALE GENOMIC DNA]</scope>
    <source>
        <strain evidence="2">HA-2024</strain>
        <tissue evidence="2">Whole body</tissue>
    </source>
</reference>
<feature type="transmembrane region" description="Helical" evidence="1">
    <location>
        <begin position="69"/>
        <end position="95"/>
    </location>
</feature>
<feature type="transmembrane region" description="Helical" evidence="1">
    <location>
        <begin position="31"/>
        <end position="57"/>
    </location>
</feature>
<feature type="non-terminal residue" evidence="2">
    <location>
        <position position="160"/>
    </location>
</feature>